<accession>A0A8T0E4Y3</accession>
<name>A0A8T0E4Y3_ARGBR</name>
<keyword evidence="2" id="KW-1185">Reference proteome</keyword>
<organism evidence="1 2">
    <name type="scientific">Argiope bruennichi</name>
    <name type="common">Wasp spider</name>
    <name type="synonym">Aranea bruennichi</name>
    <dbReference type="NCBI Taxonomy" id="94029"/>
    <lineage>
        <taxon>Eukaryota</taxon>
        <taxon>Metazoa</taxon>
        <taxon>Ecdysozoa</taxon>
        <taxon>Arthropoda</taxon>
        <taxon>Chelicerata</taxon>
        <taxon>Arachnida</taxon>
        <taxon>Araneae</taxon>
        <taxon>Araneomorphae</taxon>
        <taxon>Entelegynae</taxon>
        <taxon>Araneoidea</taxon>
        <taxon>Araneidae</taxon>
        <taxon>Argiope</taxon>
    </lineage>
</organism>
<dbReference type="Proteomes" id="UP000807504">
    <property type="component" value="Unassembled WGS sequence"/>
</dbReference>
<dbReference type="EMBL" id="JABXBU010002231">
    <property type="protein sequence ID" value="KAF8764911.1"/>
    <property type="molecule type" value="Genomic_DNA"/>
</dbReference>
<protein>
    <submittedName>
        <fullName evidence="1">Uncharacterized protein</fullName>
    </submittedName>
</protein>
<dbReference type="AlphaFoldDB" id="A0A8T0E4Y3"/>
<evidence type="ECO:0000313" key="2">
    <source>
        <dbReference type="Proteomes" id="UP000807504"/>
    </source>
</evidence>
<comment type="caution">
    <text evidence="1">The sequence shown here is derived from an EMBL/GenBank/DDBJ whole genome shotgun (WGS) entry which is preliminary data.</text>
</comment>
<sequence length="185" mass="20707">MKKLRWKTDQYKRLPYSIVENASTRRGQIEKKGRQAPLLPREVAKGRSSAVCGSDSIWQLRPSTRHPSPVSEISKPVTDLRAWQMTHLPYVVIISRAGGFLLESFFTFDSRQALIINKGVKDAARKLVNEFYVRPFAEMNMVGNIEIKLWTAPMQKSGVTASDATGIERGGYAGCNANIAMGLDY</sequence>
<reference evidence="1" key="1">
    <citation type="journal article" date="2020" name="bioRxiv">
        <title>Chromosome-level reference genome of the European wasp spider Argiope bruennichi: a resource for studies on range expansion and evolutionary adaptation.</title>
        <authorList>
            <person name="Sheffer M.M."/>
            <person name="Hoppe A."/>
            <person name="Krehenwinkel H."/>
            <person name="Uhl G."/>
            <person name="Kuss A.W."/>
            <person name="Jensen L."/>
            <person name="Jensen C."/>
            <person name="Gillespie R.G."/>
            <person name="Hoff K.J."/>
            <person name="Prost S."/>
        </authorList>
    </citation>
    <scope>NUCLEOTIDE SEQUENCE</scope>
</reference>
<reference evidence="1" key="2">
    <citation type="submission" date="2020-06" db="EMBL/GenBank/DDBJ databases">
        <authorList>
            <person name="Sheffer M."/>
        </authorList>
    </citation>
    <scope>NUCLEOTIDE SEQUENCE</scope>
</reference>
<evidence type="ECO:0000313" key="1">
    <source>
        <dbReference type="EMBL" id="KAF8764911.1"/>
    </source>
</evidence>
<gene>
    <name evidence="1" type="ORF">HNY73_022942</name>
</gene>
<proteinExistence type="predicted"/>